<evidence type="ECO:0000256" key="2">
    <source>
        <dbReference type="SAM" id="MobiDB-lite"/>
    </source>
</evidence>
<dbReference type="PANTHER" id="PTHR46345">
    <property type="entry name" value="INVERTED FORMIN-2"/>
    <property type="match status" value="1"/>
</dbReference>
<name>A0AAD5U5I9_9FUNG</name>
<dbReference type="PROSITE" id="PS51444">
    <property type="entry name" value="FH2"/>
    <property type="match status" value="1"/>
</dbReference>
<feature type="region of interest" description="Disordered" evidence="2">
    <location>
        <begin position="42"/>
        <end position="75"/>
    </location>
</feature>
<dbReference type="SUPFAM" id="SSF101447">
    <property type="entry name" value="Formin homology 2 domain (FH2 domain)"/>
    <property type="match status" value="1"/>
</dbReference>
<feature type="coiled-coil region" evidence="1">
    <location>
        <begin position="958"/>
        <end position="985"/>
    </location>
</feature>
<feature type="compositionally biased region" description="Polar residues" evidence="2">
    <location>
        <begin position="948"/>
        <end position="958"/>
    </location>
</feature>
<accession>A0AAD5U5I9</accession>
<sequence length="1591" mass="180435">MSGDQLFEEMLRDLHMESKAGEMRKLPKESKIQLLKNWQLQKRSGSVISSPPSRNTSSSSRISVEKMSPPAGRSSVVKISQGDIQYPKQKTSSFTSLNSPQTHTFNSTNSTELNENFLSVLNVFKIQEQSRNHMLATFDNQKKERTIENFFQISGNELLKLFDAVMEEMSIFGKAKDNLIRSTSDNKKREVILQFSKNKLKPESSRYLSTTPTGATSFKDSAERGESLLYSIDHFGRIPTSTTINEMSPKEYVLAVASRNTPLKILFRILTELQVSFSINNFFTEKFLNEVVEMQENNVETVKGIQCFTKVLQRLFDITSNKLQQQNASNSVKKYYGGYNYQVNYHQNYADFGISEDELRLESLKCIQLLMRSGLDGWELVVQQEDLIKQVVFCLGLISRSQPNQQKFYTKSSFAKDKSSKKSNWELDILIFDVLTIICSVSFEGHRLILKSFEELRVLKNSKSRFGCIVKYFFENVDEEIDKPNNFKSPNNSVFVDDDDFEIWGNFLLNVLINNANLEMKCSVLTFINSLMIPLQDDTNARLNIRKDLESSHLHSILKKLDQDIPPLEFHDQMQIFEEDRQYDLSIMESEFKKKNLEIFQDLNLSDILTLVKNFDSKNQYYVFSSLKNFTKLIENFSTNISKDHEDIVQIEDILNIFNSITETFFATSVKDSNKISLNELAVNIHQTFKEYSATEVFQEKADQQADGRQRNLGALIIELQNLRDKYQESNQIINSYKILVEELRRENQNVKKDGKRPSAITVLNQGQKNRFETTNASGIDFHHQRNSYENPPQNLHRISTTPLTGHQIYGKPADQQYEYKPLSSSLSTLPSSNSLQGQPLYGSQPNLTISAPPHSNNSATFKPSSSVSISYQPPINSISQQVPSAPGLPPGYTSNIYTNNQIIHPPIYINEVFEKQHRRASAFESNSSSSPSNRNSFEPPPRKDVTPPNSTANQSGLGNLYMQIRKLEIEIEDLKRENLLAQKNYSIGKIRVSDLKEEDLLKVEKFIVKLTEVVPETVSDKSSTDTKAIPPLPPPPPAPLGGPPPPPGPPPPAVPAPPGFKGHTNHKKSKVPLKNLQWKKIKGEGIWKDVSTNKNFVSLLNDEEEISELFSKTATKKNAAKENVKAAEKPTVTIINLLKSDRSRNIAIMLAGLRKSNSAILEAILKIDDNALSEDNLMVVRQYVPTEEEVEIVRNFDGDVNLLGEAEKYIRVISNCTRLPQRLDCMIFRKKLANELREVIPDLDAVQSACEQLRASSLLQNLLHCILELGNYLNGDTFRGNATGFQVNGLLTLRDTKSNSKKYPTLLHYLVDKTGKLHPETLNYMKELSSVSLTSRVCIPALLTTCKNLSVGLENIKNEINEMKNILAAYPNESDFFVTIMNDFFLQYESKISSVKTTAEIVEKSVKEIIIYFGDDFRERAEAPEDFFGIFCTFNEMIQCAKKENEIVEKKLQKAINNNKKHNVQKTISGENSAENGSASAKFASDYAPKGTFLQMIKPEKDGFARLKPPPGQKGLLQRGTLRKNTFDQILKSRKTVKKENSSAATENIALSDNKIQLSDKEKFFEEIYLDDENDTSLAKIVFGEENILD</sequence>
<feature type="region of interest" description="Disordered" evidence="2">
    <location>
        <begin position="920"/>
        <end position="958"/>
    </location>
</feature>
<dbReference type="SMART" id="SM00498">
    <property type="entry name" value="FH2"/>
    <property type="match status" value="1"/>
</dbReference>
<evidence type="ECO:0000259" key="4">
    <source>
        <dbReference type="PROSITE" id="PS51444"/>
    </source>
</evidence>
<feature type="compositionally biased region" description="Pro residues" evidence="2">
    <location>
        <begin position="1031"/>
        <end position="1059"/>
    </location>
</feature>
<dbReference type="Proteomes" id="UP001211065">
    <property type="component" value="Unassembled WGS sequence"/>
</dbReference>
<evidence type="ECO:0000313" key="6">
    <source>
        <dbReference type="Proteomes" id="UP001211065"/>
    </source>
</evidence>
<evidence type="ECO:0000259" key="3">
    <source>
        <dbReference type="PROSITE" id="PS51232"/>
    </source>
</evidence>
<dbReference type="Gene3D" id="1.20.58.2220">
    <property type="entry name" value="Formin, FH2 domain"/>
    <property type="match status" value="1"/>
</dbReference>
<dbReference type="SMART" id="SM01139">
    <property type="entry name" value="Drf_FH3"/>
    <property type="match status" value="1"/>
</dbReference>
<feature type="region of interest" description="Disordered" evidence="2">
    <location>
        <begin position="822"/>
        <end position="870"/>
    </location>
</feature>
<dbReference type="SUPFAM" id="SSF48371">
    <property type="entry name" value="ARM repeat"/>
    <property type="match status" value="1"/>
</dbReference>
<dbReference type="Pfam" id="PF02181">
    <property type="entry name" value="FH2"/>
    <property type="match status" value="1"/>
</dbReference>
<feature type="compositionally biased region" description="Low complexity" evidence="2">
    <location>
        <begin position="823"/>
        <end position="836"/>
    </location>
</feature>
<organism evidence="5 6">
    <name type="scientific">Clydaea vesicula</name>
    <dbReference type="NCBI Taxonomy" id="447962"/>
    <lineage>
        <taxon>Eukaryota</taxon>
        <taxon>Fungi</taxon>
        <taxon>Fungi incertae sedis</taxon>
        <taxon>Chytridiomycota</taxon>
        <taxon>Chytridiomycota incertae sedis</taxon>
        <taxon>Chytridiomycetes</taxon>
        <taxon>Lobulomycetales</taxon>
        <taxon>Lobulomycetaceae</taxon>
        <taxon>Clydaea</taxon>
    </lineage>
</organism>
<evidence type="ECO:0000256" key="1">
    <source>
        <dbReference type="SAM" id="Coils"/>
    </source>
</evidence>
<dbReference type="InterPro" id="IPR016024">
    <property type="entry name" value="ARM-type_fold"/>
</dbReference>
<dbReference type="InterPro" id="IPR015425">
    <property type="entry name" value="FH2_Formin"/>
</dbReference>
<evidence type="ECO:0000313" key="5">
    <source>
        <dbReference type="EMBL" id="KAJ3225169.1"/>
    </source>
</evidence>
<feature type="coiled-coil region" evidence="1">
    <location>
        <begin position="1439"/>
        <end position="1466"/>
    </location>
</feature>
<dbReference type="GO" id="GO:0003779">
    <property type="term" value="F:actin binding"/>
    <property type="evidence" value="ECO:0007669"/>
    <property type="project" value="InterPro"/>
</dbReference>
<dbReference type="InterPro" id="IPR010472">
    <property type="entry name" value="FH3_dom"/>
</dbReference>
<feature type="coiled-coil region" evidence="1">
    <location>
        <begin position="720"/>
        <end position="754"/>
    </location>
</feature>
<gene>
    <name evidence="5" type="ORF">HK099_007252</name>
</gene>
<comment type="caution">
    <text evidence="5">The sequence shown here is derived from an EMBL/GenBank/DDBJ whole genome shotgun (WGS) entry which is preliminary data.</text>
</comment>
<feature type="coiled-coil region" evidence="1">
    <location>
        <begin position="1347"/>
        <end position="1374"/>
    </location>
</feature>
<proteinExistence type="predicted"/>
<dbReference type="InterPro" id="IPR011989">
    <property type="entry name" value="ARM-like"/>
</dbReference>
<feature type="domain" description="GBD/FH3" evidence="3">
    <location>
        <begin position="150"/>
        <end position="665"/>
    </location>
</feature>
<protein>
    <submittedName>
        <fullName evidence="5">Uncharacterized protein</fullName>
    </submittedName>
</protein>
<dbReference type="PROSITE" id="PS51232">
    <property type="entry name" value="GBD_FH3"/>
    <property type="match status" value="1"/>
</dbReference>
<reference evidence="5" key="1">
    <citation type="submission" date="2020-05" db="EMBL/GenBank/DDBJ databases">
        <title>Phylogenomic resolution of chytrid fungi.</title>
        <authorList>
            <person name="Stajich J.E."/>
            <person name="Amses K."/>
            <person name="Simmons R."/>
            <person name="Seto K."/>
            <person name="Myers J."/>
            <person name="Bonds A."/>
            <person name="Quandt C.A."/>
            <person name="Barry K."/>
            <person name="Liu P."/>
            <person name="Grigoriev I."/>
            <person name="Longcore J.E."/>
            <person name="James T.Y."/>
        </authorList>
    </citation>
    <scope>NUCLEOTIDE SEQUENCE</scope>
    <source>
        <strain evidence="5">JEL0476</strain>
    </source>
</reference>
<feature type="region of interest" description="Disordered" evidence="2">
    <location>
        <begin position="1018"/>
        <end position="1070"/>
    </location>
</feature>
<dbReference type="Gene3D" id="1.25.10.10">
    <property type="entry name" value="Leucine-rich Repeat Variant"/>
    <property type="match status" value="1"/>
</dbReference>
<dbReference type="InterPro" id="IPR042201">
    <property type="entry name" value="FH2_Formin_sf"/>
</dbReference>
<keyword evidence="6" id="KW-1185">Reference proteome</keyword>
<dbReference type="InterPro" id="IPR014768">
    <property type="entry name" value="GBD/FH3_dom"/>
</dbReference>
<dbReference type="PANTHER" id="PTHR46345:SF8">
    <property type="entry name" value="FORMIN 3, ISOFORM B"/>
    <property type="match status" value="1"/>
</dbReference>
<dbReference type="EMBL" id="JADGJW010000069">
    <property type="protein sequence ID" value="KAJ3225169.1"/>
    <property type="molecule type" value="Genomic_DNA"/>
</dbReference>
<feature type="domain" description="FH2" evidence="4">
    <location>
        <begin position="1064"/>
        <end position="1465"/>
    </location>
</feature>
<feature type="compositionally biased region" description="Low complexity" evidence="2">
    <location>
        <begin position="46"/>
        <end position="62"/>
    </location>
</feature>
<keyword evidence="1" id="KW-0175">Coiled coil</keyword>
<feature type="compositionally biased region" description="Low complexity" evidence="2">
    <location>
        <begin position="923"/>
        <end position="938"/>
    </location>
</feature>
<feature type="compositionally biased region" description="Polar residues" evidence="2">
    <location>
        <begin position="842"/>
        <end position="870"/>
    </location>
</feature>